<protein>
    <submittedName>
        <fullName evidence="2">Peptidoglycan hydrolase-like protein with peptidoglycan-binding domain</fullName>
    </submittedName>
</protein>
<dbReference type="AlphaFoldDB" id="A0A326U865"/>
<evidence type="ECO:0000313" key="3">
    <source>
        <dbReference type="Proteomes" id="UP000248806"/>
    </source>
</evidence>
<dbReference type="Gene3D" id="1.10.101.10">
    <property type="entry name" value="PGBD-like superfamily/PGBD"/>
    <property type="match status" value="2"/>
</dbReference>
<name>A0A326U865_THEHA</name>
<dbReference type="InterPro" id="IPR002477">
    <property type="entry name" value="Peptidoglycan-bd-like"/>
</dbReference>
<dbReference type="Proteomes" id="UP000248806">
    <property type="component" value="Unassembled WGS sequence"/>
</dbReference>
<dbReference type="PANTHER" id="PTHR41533">
    <property type="entry name" value="L,D-TRANSPEPTIDASE HI_1667-RELATED"/>
    <property type="match status" value="1"/>
</dbReference>
<dbReference type="SUPFAM" id="SSF47090">
    <property type="entry name" value="PGBD-like"/>
    <property type="match status" value="2"/>
</dbReference>
<accession>A0A326U865</accession>
<dbReference type="PANTHER" id="PTHR41533:SF1">
    <property type="entry name" value="L,D-TRANSPEPTIDASE YCBB-RELATED"/>
    <property type="match status" value="1"/>
</dbReference>
<feature type="domain" description="Peptidoglycan binding-like" evidence="1">
    <location>
        <begin position="45"/>
        <end position="100"/>
    </location>
</feature>
<evidence type="ECO:0000313" key="2">
    <source>
        <dbReference type="EMBL" id="PZW22512.1"/>
    </source>
</evidence>
<dbReference type="GO" id="GO:0016787">
    <property type="term" value="F:hydrolase activity"/>
    <property type="evidence" value="ECO:0007669"/>
    <property type="project" value="UniProtKB-KW"/>
</dbReference>
<sequence>MKKLLKHWGWAGFLCVGLLAVTLLISTQTDIARAASWPTYGQGSSGENIRSIQYLLRQRGYSLDVDGIYGAATEAAVKDFQSKNGLSADGIVGPDTWSKLIVTLRSGSSGAAVTALQRQLNAHGASLTVDGAFGAATEAAVKSFQSKSGLSADGIAGPDTWNRLIAGGGSDGSTKLTHSEAMSMLRANGISVVSSGNCSDRNRSNCTSLEQVRRNTIEQIIAFKQKSGCAITITGGTETGHASGTYSHWNGYKLDIQPTSCVSNYITGHFKAAGTRGDGAKLYTDGADRIYARESNHWDITYK</sequence>
<evidence type="ECO:0000259" key="1">
    <source>
        <dbReference type="Pfam" id="PF01471"/>
    </source>
</evidence>
<proteinExistence type="predicted"/>
<dbReference type="InterPro" id="IPR036366">
    <property type="entry name" value="PGBDSf"/>
</dbReference>
<feature type="domain" description="Peptidoglycan binding-like" evidence="1">
    <location>
        <begin position="109"/>
        <end position="164"/>
    </location>
</feature>
<organism evidence="2 3">
    <name type="scientific">Thermosporothrix hazakensis</name>
    <dbReference type="NCBI Taxonomy" id="644383"/>
    <lineage>
        <taxon>Bacteria</taxon>
        <taxon>Bacillati</taxon>
        <taxon>Chloroflexota</taxon>
        <taxon>Ktedonobacteria</taxon>
        <taxon>Ktedonobacterales</taxon>
        <taxon>Thermosporotrichaceae</taxon>
        <taxon>Thermosporothrix</taxon>
    </lineage>
</organism>
<dbReference type="Pfam" id="PF01471">
    <property type="entry name" value="PG_binding_1"/>
    <property type="match status" value="2"/>
</dbReference>
<gene>
    <name evidence="2" type="ORF">EI42_05418</name>
</gene>
<reference evidence="2 3" key="1">
    <citation type="submission" date="2018-06" db="EMBL/GenBank/DDBJ databases">
        <title>Genomic Encyclopedia of Archaeal and Bacterial Type Strains, Phase II (KMG-II): from individual species to whole genera.</title>
        <authorList>
            <person name="Goeker M."/>
        </authorList>
    </citation>
    <scope>NUCLEOTIDE SEQUENCE [LARGE SCALE GENOMIC DNA]</scope>
    <source>
        <strain evidence="2 3">ATCC BAA-1881</strain>
    </source>
</reference>
<dbReference type="EMBL" id="QKUF01000032">
    <property type="protein sequence ID" value="PZW22512.1"/>
    <property type="molecule type" value="Genomic_DNA"/>
</dbReference>
<dbReference type="RefSeq" id="WP_111325678.1">
    <property type="nucleotide sequence ID" value="NZ_BIFX01000002.1"/>
</dbReference>
<dbReference type="InterPro" id="IPR052905">
    <property type="entry name" value="LD-transpeptidase_YkuD-like"/>
</dbReference>
<keyword evidence="3" id="KW-1185">Reference proteome</keyword>
<comment type="caution">
    <text evidence="2">The sequence shown here is derived from an EMBL/GenBank/DDBJ whole genome shotgun (WGS) entry which is preliminary data.</text>
</comment>
<dbReference type="InterPro" id="IPR036365">
    <property type="entry name" value="PGBD-like_sf"/>
</dbReference>
<dbReference type="OrthoDB" id="9787225at2"/>
<keyword evidence="2" id="KW-0378">Hydrolase</keyword>